<organism evidence="2 3">
    <name type="scientific">Phytohabitans rumicis</name>
    <dbReference type="NCBI Taxonomy" id="1076125"/>
    <lineage>
        <taxon>Bacteria</taxon>
        <taxon>Bacillati</taxon>
        <taxon>Actinomycetota</taxon>
        <taxon>Actinomycetes</taxon>
        <taxon>Micromonosporales</taxon>
        <taxon>Micromonosporaceae</taxon>
    </lineage>
</organism>
<comment type="caution">
    <text evidence="2">The sequence shown here is derived from an EMBL/GenBank/DDBJ whole genome shotgun (WGS) entry which is preliminary data.</text>
</comment>
<dbReference type="InterPro" id="IPR053842">
    <property type="entry name" value="NikA-like"/>
</dbReference>
<reference evidence="2 3" key="1">
    <citation type="submission" date="2020-03" db="EMBL/GenBank/DDBJ databases">
        <title>Whole genome shotgun sequence of Phytohabitans rumicis NBRC 108638.</title>
        <authorList>
            <person name="Komaki H."/>
            <person name="Tamura T."/>
        </authorList>
    </citation>
    <scope>NUCLEOTIDE SEQUENCE [LARGE SCALE GENOMIC DNA]</scope>
    <source>
        <strain evidence="2 3">NBRC 108638</strain>
    </source>
</reference>
<evidence type="ECO:0000256" key="1">
    <source>
        <dbReference type="SAM" id="MobiDB-lite"/>
    </source>
</evidence>
<dbReference type="Proteomes" id="UP000482960">
    <property type="component" value="Unassembled WGS sequence"/>
</dbReference>
<sequence>MPFTVRGMADTSSTPSTPNPVPSARRYRSRVQTARDHRLTPRFTEEELAAIRSAAETSGLTLTGFCALAALAVARRQPGQPRMSGDAAGVGVEELAEMQRELFAARTAVNRTGTNLNQAVARLNSTGEAPVWLEHAVDRVTTAVQKVDALASHIHDRLA</sequence>
<evidence type="ECO:0008006" key="4">
    <source>
        <dbReference type="Google" id="ProtNLM"/>
    </source>
</evidence>
<gene>
    <name evidence="2" type="ORF">Prum_000140</name>
</gene>
<accession>A0A6V8KMH8</accession>
<dbReference type="AlphaFoldDB" id="A0A6V8KMH8"/>
<dbReference type="Pfam" id="PF21983">
    <property type="entry name" value="NikA-like"/>
    <property type="match status" value="1"/>
</dbReference>
<reference evidence="2 3" key="2">
    <citation type="submission" date="2020-03" db="EMBL/GenBank/DDBJ databases">
        <authorList>
            <person name="Ichikawa N."/>
            <person name="Kimura A."/>
            <person name="Kitahashi Y."/>
            <person name="Uohara A."/>
        </authorList>
    </citation>
    <scope>NUCLEOTIDE SEQUENCE [LARGE SCALE GENOMIC DNA]</scope>
    <source>
        <strain evidence="2 3">NBRC 108638</strain>
    </source>
</reference>
<name>A0A6V8KMH8_9ACTN</name>
<keyword evidence="3" id="KW-1185">Reference proteome</keyword>
<protein>
    <recommendedName>
        <fullName evidence="4">Bacterial mobilisation domain-containing protein</fullName>
    </recommendedName>
</protein>
<feature type="region of interest" description="Disordered" evidence="1">
    <location>
        <begin position="1"/>
        <end position="34"/>
    </location>
</feature>
<dbReference type="EMBL" id="BLPG01000001">
    <property type="protein sequence ID" value="GFJ86372.1"/>
    <property type="molecule type" value="Genomic_DNA"/>
</dbReference>
<proteinExistence type="predicted"/>
<evidence type="ECO:0000313" key="3">
    <source>
        <dbReference type="Proteomes" id="UP000482960"/>
    </source>
</evidence>
<evidence type="ECO:0000313" key="2">
    <source>
        <dbReference type="EMBL" id="GFJ86372.1"/>
    </source>
</evidence>